<accession>A0ACD4C5H0</accession>
<evidence type="ECO:0000313" key="1">
    <source>
        <dbReference type="EMBL" id="UXH43586.1"/>
    </source>
</evidence>
<evidence type="ECO:0000313" key="2">
    <source>
        <dbReference type="Proteomes" id="UP001064027"/>
    </source>
</evidence>
<gene>
    <name evidence="1" type="ORF">N5C46_18250</name>
</gene>
<name>A0ACD4C5H0_9BACI</name>
<proteinExistence type="predicted"/>
<keyword evidence="2" id="KW-1185">Reference proteome</keyword>
<reference evidence="1" key="1">
    <citation type="submission" date="2022-09" db="EMBL/GenBank/DDBJ databases">
        <title>Complete genome sequence of Rossellomorea vietnamensis strain RL-WG62, a newly isolated PGPR with the potential for plant salinity stress alleviation.</title>
        <authorList>
            <person name="Ren L."/>
            <person name="Wang G."/>
            <person name="Hu H."/>
        </authorList>
    </citation>
    <scope>NUCLEOTIDE SEQUENCE</scope>
    <source>
        <strain evidence="1">RL-WG62</strain>
    </source>
</reference>
<protein>
    <submittedName>
        <fullName evidence="1">Uncharacterized protein</fullName>
    </submittedName>
</protein>
<organism evidence="1 2">
    <name type="scientific">Rossellomorea vietnamensis</name>
    <dbReference type="NCBI Taxonomy" id="218284"/>
    <lineage>
        <taxon>Bacteria</taxon>
        <taxon>Bacillati</taxon>
        <taxon>Bacillota</taxon>
        <taxon>Bacilli</taxon>
        <taxon>Bacillales</taxon>
        <taxon>Bacillaceae</taxon>
        <taxon>Rossellomorea</taxon>
    </lineage>
</organism>
<dbReference type="Proteomes" id="UP001064027">
    <property type="component" value="Chromosome"/>
</dbReference>
<sequence length="97" mass="10346">MNDFQAGTETFVDYSDYRRPIGRVGFGRPGFGGFGRPGFGYGGFGRPGFGFGFSPFVGGLAGGLLGAALLSPGYGYGYGYGYPPPYYGYGYSPYPYY</sequence>
<dbReference type="EMBL" id="CP104558">
    <property type="protein sequence ID" value="UXH43586.1"/>
    <property type="molecule type" value="Genomic_DNA"/>
</dbReference>